<accession>A0ABS8Z8I3</accession>
<keyword evidence="4 5" id="KW-0720">Serine protease</keyword>
<feature type="active site" description="Charge relay system" evidence="5">
    <location>
        <position position="215"/>
    </location>
</feature>
<dbReference type="InterPro" id="IPR036852">
    <property type="entry name" value="Peptidase_S8/S53_dom_sf"/>
</dbReference>
<feature type="active site" description="Charge relay system" evidence="5">
    <location>
        <position position="183"/>
    </location>
</feature>
<dbReference type="RefSeq" id="WP_233725735.1">
    <property type="nucleotide sequence ID" value="NZ_JAJVCN010000001.1"/>
</dbReference>
<feature type="active site" description="Charge relay system" evidence="5">
    <location>
        <position position="391"/>
    </location>
</feature>
<dbReference type="InterPro" id="IPR023827">
    <property type="entry name" value="Peptidase_S8_Asp-AS"/>
</dbReference>
<dbReference type="PROSITE" id="PS51892">
    <property type="entry name" value="SUBTILASE"/>
    <property type="match status" value="1"/>
</dbReference>
<evidence type="ECO:0000313" key="8">
    <source>
        <dbReference type="EMBL" id="MCE7004204.1"/>
    </source>
</evidence>
<dbReference type="PRINTS" id="PR00723">
    <property type="entry name" value="SUBTILISIN"/>
</dbReference>
<evidence type="ECO:0000256" key="5">
    <source>
        <dbReference type="PROSITE-ProRule" id="PRU01240"/>
    </source>
</evidence>
<proteinExistence type="inferred from homology"/>
<dbReference type="PROSITE" id="PS00136">
    <property type="entry name" value="SUBTILASE_ASP"/>
    <property type="match status" value="1"/>
</dbReference>
<protein>
    <submittedName>
        <fullName evidence="8">S8 family serine peptidase</fullName>
    </submittedName>
</protein>
<keyword evidence="2 5" id="KW-0645">Protease</keyword>
<evidence type="ECO:0000256" key="6">
    <source>
        <dbReference type="RuleBase" id="RU003355"/>
    </source>
</evidence>
<dbReference type="InterPro" id="IPR023828">
    <property type="entry name" value="Peptidase_S8_Ser-AS"/>
</dbReference>
<dbReference type="PROSITE" id="PS00137">
    <property type="entry name" value="SUBTILASE_HIS"/>
    <property type="match status" value="1"/>
</dbReference>
<dbReference type="Proteomes" id="UP001521150">
    <property type="component" value="Unassembled WGS sequence"/>
</dbReference>
<organism evidence="8 9">
    <name type="scientific">Kibdelosporangium philippinense</name>
    <dbReference type="NCBI Taxonomy" id="211113"/>
    <lineage>
        <taxon>Bacteria</taxon>
        <taxon>Bacillati</taxon>
        <taxon>Actinomycetota</taxon>
        <taxon>Actinomycetes</taxon>
        <taxon>Pseudonocardiales</taxon>
        <taxon>Pseudonocardiaceae</taxon>
        <taxon>Kibdelosporangium</taxon>
    </lineage>
</organism>
<feature type="domain" description="Peptidase S8/S53" evidence="7">
    <location>
        <begin position="174"/>
        <end position="438"/>
    </location>
</feature>
<evidence type="ECO:0000256" key="3">
    <source>
        <dbReference type="ARBA" id="ARBA00022801"/>
    </source>
</evidence>
<dbReference type="InterPro" id="IPR022398">
    <property type="entry name" value="Peptidase_S8_His-AS"/>
</dbReference>
<evidence type="ECO:0000256" key="1">
    <source>
        <dbReference type="ARBA" id="ARBA00011073"/>
    </source>
</evidence>
<dbReference type="InterPro" id="IPR015500">
    <property type="entry name" value="Peptidase_S8_subtilisin-rel"/>
</dbReference>
<keyword evidence="9" id="KW-1185">Reference proteome</keyword>
<gene>
    <name evidence="8" type="ORF">LWC34_15365</name>
</gene>
<dbReference type="Gene3D" id="3.40.50.200">
    <property type="entry name" value="Peptidase S8/S53 domain"/>
    <property type="match status" value="1"/>
</dbReference>
<evidence type="ECO:0000313" key="9">
    <source>
        <dbReference type="Proteomes" id="UP001521150"/>
    </source>
</evidence>
<dbReference type="InterPro" id="IPR000209">
    <property type="entry name" value="Peptidase_S8/S53_dom"/>
</dbReference>
<reference evidence="8 9" key="1">
    <citation type="submission" date="2021-12" db="EMBL/GenBank/DDBJ databases">
        <title>Genome sequence of Kibdelosporangium philippinense ATCC 49844.</title>
        <authorList>
            <person name="Fedorov E.A."/>
            <person name="Omeragic M."/>
            <person name="Shalygina K.F."/>
            <person name="Maclea K.S."/>
        </authorList>
    </citation>
    <scope>NUCLEOTIDE SEQUENCE [LARGE SCALE GENOMIC DNA]</scope>
    <source>
        <strain evidence="8 9">ATCC 49844</strain>
    </source>
</reference>
<name>A0ABS8Z8I3_9PSEU</name>
<keyword evidence="3 5" id="KW-0378">Hydrolase</keyword>
<sequence>MIATFSSPPGHAAPARTQAEAIILLTGDRVFLSGQGTPRYLQPAPGRERHNFSVYQSKGHTYVVPADAMPLLAKGVLDERLFDVTELRLNGHVKGTVPVIVQYEAGRRPLTAQVTKLLPSIDAVALKTRGSDVWETAKSGSAKKVWLDATRKATLDQSVRQIGAPAAWQAAYTGKGIKVAVLDTGVDQTHPDLATQEIAEKNFSSSRDNVDRYGHGTHVASIVAGTGAKSGGKYRGVAPDAKILDVKVLGDNGSGTDSGIIAGMQWAAEQGADVINMSLGSFDGPEVDPLEEAVNTLSAKYGTLFVIAAGNFGPGDGTIDSPGSADAALTVGAVDRANKIADFSGRGPRDGGGMIKPDITAPGVDIMAALHAAGRIGEPIVDGYTALSGTSMAAPHVAGAAALLAQQHPSLSGSQLKARLVGSSTPTPGLTPFEQGAGRVDSAAALKQTVDARPTSASFGQHRWPHSNQPAVTKEITYTNDSSEPVTLDLTMETNAPANLFTISPAQLVVPARSKATAVAAADIRNVPDGGQFGGAIVATGGGQQVRTAIEVELEVESYDLTLNAIARSGEHADFASAYLINVDTGDRIFPEATVDGKLVQRLPRGRYILSGSVLGHDPYTHDVLNYPDLTITGPATIDLDARLTKPVSITLPTEKPVTLSLLQTGFERKTEKDSFKVSNLSLGGDIDHIGLAQLGPDSDEILGQLSTSWTVENDFYGLAWYTKGSFPSGITKEVQPSELATVKVDAGPLLPGQSALIGATSSPRDQGNWGLGALGTFAPPGIRTEYYGGENADWARRMTVSDSNGYQGGVDGPLRTYVPGKAYTESFYRGVFGPSFSDNRTDPWVQQRGDSLIAHVPLFGDGAGNAGFSTASEATTKLYRDGELMAESPDTGFVRMVVPRGSAKYQLTAEATRAGYSKSTHVAASWTFTSDHSSGITALPVSAIRYTPKLDASDKAKTGILFAVPIQAQPQAATTSKPRLTSTEVSYDRGATWQQAALFGDFLLLYHPPGAASVSFRASAADDAGNKVEQTIIDAYLLV</sequence>
<dbReference type="PANTHER" id="PTHR43806:SF11">
    <property type="entry name" value="CEREVISIN-RELATED"/>
    <property type="match status" value="1"/>
</dbReference>
<dbReference type="EMBL" id="JAJVCN010000001">
    <property type="protein sequence ID" value="MCE7004204.1"/>
    <property type="molecule type" value="Genomic_DNA"/>
</dbReference>
<comment type="caution">
    <text evidence="8">The sequence shown here is derived from an EMBL/GenBank/DDBJ whole genome shotgun (WGS) entry which is preliminary data.</text>
</comment>
<evidence type="ECO:0000259" key="7">
    <source>
        <dbReference type="Pfam" id="PF00082"/>
    </source>
</evidence>
<dbReference type="Pfam" id="PF00082">
    <property type="entry name" value="Peptidase_S8"/>
    <property type="match status" value="1"/>
</dbReference>
<evidence type="ECO:0000256" key="4">
    <source>
        <dbReference type="ARBA" id="ARBA00022825"/>
    </source>
</evidence>
<evidence type="ECO:0000256" key="2">
    <source>
        <dbReference type="ARBA" id="ARBA00022670"/>
    </source>
</evidence>
<dbReference type="PANTHER" id="PTHR43806">
    <property type="entry name" value="PEPTIDASE S8"/>
    <property type="match status" value="1"/>
</dbReference>
<comment type="similarity">
    <text evidence="1 5 6">Belongs to the peptidase S8 family.</text>
</comment>
<dbReference type="PROSITE" id="PS00138">
    <property type="entry name" value="SUBTILASE_SER"/>
    <property type="match status" value="1"/>
</dbReference>
<dbReference type="SUPFAM" id="SSF52743">
    <property type="entry name" value="Subtilisin-like"/>
    <property type="match status" value="1"/>
</dbReference>
<dbReference type="InterPro" id="IPR050131">
    <property type="entry name" value="Peptidase_S8_subtilisin-like"/>
</dbReference>